<dbReference type="AlphaFoldDB" id="A0A1G6PUY8"/>
<reference evidence="8" key="1">
    <citation type="submission" date="2016-10" db="EMBL/GenBank/DDBJ databases">
        <authorList>
            <person name="Varghese N."/>
            <person name="Submissions S."/>
        </authorList>
    </citation>
    <scope>NUCLEOTIDE SEQUENCE [LARGE SCALE GENOMIC DNA]</scope>
    <source>
        <strain evidence="8">DSM 18609</strain>
    </source>
</reference>
<feature type="signal peptide" evidence="5">
    <location>
        <begin position="1"/>
        <end position="32"/>
    </location>
</feature>
<keyword evidence="5" id="KW-0732">Signal</keyword>
<dbReference type="InterPro" id="IPR036505">
    <property type="entry name" value="Amidase/PGRP_sf"/>
</dbReference>
<accession>A0A1G6PUY8</accession>
<dbReference type="PANTHER" id="PTHR30417:SF1">
    <property type="entry name" value="N-ACETYLMURAMOYL-L-ALANINE AMIDASE AMID"/>
    <property type="match status" value="1"/>
</dbReference>
<keyword evidence="8" id="KW-1185">Reference proteome</keyword>
<dbReference type="Pfam" id="PF01510">
    <property type="entry name" value="Amidase_2"/>
    <property type="match status" value="1"/>
</dbReference>
<dbReference type="STRING" id="390242.SAMN04488024_103159"/>
<dbReference type="InterPro" id="IPR051206">
    <property type="entry name" value="NAMLAA_amidase_2"/>
</dbReference>
<feature type="chain" id="PRO_5011649031" description="N-acetylmuramoyl-L-alanine amidase" evidence="5">
    <location>
        <begin position="33"/>
        <end position="280"/>
    </location>
</feature>
<evidence type="ECO:0000313" key="7">
    <source>
        <dbReference type="EMBL" id="SDC83909.1"/>
    </source>
</evidence>
<name>A0A1G6PUY8_9SPHI</name>
<evidence type="ECO:0000256" key="3">
    <source>
        <dbReference type="ARBA" id="ARBA00022801"/>
    </source>
</evidence>
<evidence type="ECO:0000256" key="1">
    <source>
        <dbReference type="ARBA" id="ARBA00001561"/>
    </source>
</evidence>
<gene>
    <name evidence="7" type="ORF">SAMN04488024_103159</name>
</gene>
<dbReference type="EMBL" id="FMZH01000003">
    <property type="protein sequence ID" value="SDC83909.1"/>
    <property type="molecule type" value="Genomic_DNA"/>
</dbReference>
<organism evidence="7 8">
    <name type="scientific">Pedobacter soli</name>
    <dbReference type="NCBI Taxonomy" id="390242"/>
    <lineage>
        <taxon>Bacteria</taxon>
        <taxon>Pseudomonadati</taxon>
        <taxon>Bacteroidota</taxon>
        <taxon>Sphingobacteriia</taxon>
        <taxon>Sphingobacteriales</taxon>
        <taxon>Sphingobacteriaceae</taxon>
        <taxon>Pedobacter</taxon>
    </lineage>
</organism>
<dbReference type="Gene3D" id="3.40.80.10">
    <property type="entry name" value="Peptidoglycan recognition protein-like"/>
    <property type="match status" value="1"/>
</dbReference>
<dbReference type="GO" id="GO:0008745">
    <property type="term" value="F:N-acetylmuramoyl-L-alanine amidase activity"/>
    <property type="evidence" value="ECO:0007669"/>
    <property type="project" value="UniProtKB-EC"/>
</dbReference>
<dbReference type="GO" id="GO:0009254">
    <property type="term" value="P:peptidoglycan turnover"/>
    <property type="evidence" value="ECO:0007669"/>
    <property type="project" value="TreeGrafter"/>
</dbReference>
<dbReference type="EC" id="3.5.1.28" evidence="2"/>
<evidence type="ECO:0000259" key="6">
    <source>
        <dbReference type="SMART" id="SM00644"/>
    </source>
</evidence>
<proteinExistence type="predicted"/>
<protein>
    <recommendedName>
        <fullName evidence="2">N-acetylmuramoyl-L-alanine amidase</fullName>
        <ecNumber evidence="2">3.5.1.28</ecNumber>
    </recommendedName>
</protein>
<dbReference type="GO" id="GO:0019867">
    <property type="term" value="C:outer membrane"/>
    <property type="evidence" value="ECO:0007669"/>
    <property type="project" value="TreeGrafter"/>
</dbReference>
<sequence length="280" mass="31143">MPMLLSDLYKTALLTAFSLTMMLASCTTSKYAATEKIYKDKAKGFAEIIGTVPPTGQLYDSLNATNQQWIGSVNFGIRKPNYVVIHHTAQDSLAQTVKTFFSTKAGTSAHYVVSRDGKVVHMVNDYLRANHAGISKWGKDTDLNSSSIGIELDNNGLTDPWPDAQINSLLKLLATLKKTYNIPTANFIGHADIAPKRKNDPKNFPWKKLADKGFGYWYDDVLKNPPADFNTEMALKYIGYDTSNLPAAITAFKIHFIQSDITPTLTPVDILVLYNVYTKY</sequence>
<evidence type="ECO:0000256" key="2">
    <source>
        <dbReference type="ARBA" id="ARBA00011901"/>
    </source>
</evidence>
<evidence type="ECO:0000256" key="4">
    <source>
        <dbReference type="ARBA" id="ARBA00023316"/>
    </source>
</evidence>
<comment type="catalytic activity">
    <reaction evidence="1">
        <text>Hydrolyzes the link between N-acetylmuramoyl residues and L-amino acid residues in certain cell-wall glycopeptides.</text>
        <dbReference type="EC" id="3.5.1.28"/>
    </reaction>
</comment>
<dbReference type="SUPFAM" id="SSF55846">
    <property type="entry name" value="N-acetylmuramoyl-L-alanine amidase-like"/>
    <property type="match status" value="1"/>
</dbReference>
<evidence type="ECO:0000256" key="5">
    <source>
        <dbReference type="SAM" id="SignalP"/>
    </source>
</evidence>
<dbReference type="PANTHER" id="PTHR30417">
    <property type="entry name" value="N-ACETYLMURAMOYL-L-ALANINE AMIDASE AMID"/>
    <property type="match status" value="1"/>
</dbReference>
<dbReference type="CDD" id="cd06583">
    <property type="entry name" value="PGRP"/>
    <property type="match status" value="1"/>
</dbReference>
<keyword evidence="4" id="KW-0961">Cell wall biogenesis/degradation</keyword>
<feature type="domain" description="N-acetylmuramoyl-L-alanine amidase" evidence="6">
    <location>
        <begin position="70"/>
        <end position="202"/>
    </location>
</feature>
<dbReference type="GO" id="GO:0009253">
    <property type="term" value="P:peptidoglycan catabolic process"/>
    <property type="evidence" value="ECO:0007669"/>
    <property type="project" value="InterPro"/>
</dbReference>
<dbReference type="InterPro" id="IPR002502">
    <property type="entry name" value="Amidase_domain"/>
</dbReference>
<dbReference type="SMART" id="SM00644">
    <property type="entry name" value="Ami_2"/>
    <property type="match status" value="1"/>
</dbReference>
<evidence type="ECO:0000313" key="8">
    <source>
        <dbReference type="Proteomes" id="UP000199455"/>
    </source>
</evidence>
<dbReference type="GO" id="GO:0071555">
    <property type="term" value="P:cell wall organization"/>
    <property type="evidence" value="ECO:0007669"/>
    <property type="project" value="UniProtKB-KW"/>
</dbReference>
<dbReference type="Proteomes" id="UP000199455">
    <property type="component" value="Unassembled WGS sequence"/>
</dbReference>
<keyword evidence="3" id="KW-0378">Hydrolase</keyword>